<evidence type="ECO:0000313" key="2">
    <source>
        <dbReference type="Proteomes" id="UP000603904"/>
    </source>
</evidence>
<keyword evidence="2" id="KW-1185">Reference proteome</keyword>
<accession>A0ABQ4GBY8</accession>
<evidence type="ECO:0008006" key="3">
    <source>
        <dbReference type="Google" id="ProtNLM"/>
    </source>
</evidence>
<name>A0ABQ4GBY8_9ACTN</name>
<comment type="caution">
    <text evidence="1">The sequence shown here is derived from an EMBL/GenBank/DDBJ whole genome shotgun (WGS) entry which is preliminary data.</text>
</comment>
<protein>
    <recommendedName>
        <fullName evidence="3">Phage head morphogenesis domain-containing protein</fullName>
    </recommendedName>
</protein>
<evidence type="ECO:0000313" key="1">
    <source>
        <dbReference type="EMBL" id="GIH44596.1"/>
    </source>
</evidence>
<dbReference type="Proteomes" id="UP000603904">
    <property type="component" value="Unassembled WGS sequence"/>
</dbReference>
<dbReference type="EMBL" id="BOOC01000064">
    <property type="protein sequence ID" value="GIH44596.1"/>
    <property type="molecule type" value="Genomic_DNA"/>
</dbReference>
<sequence length="362" mass="39340">MTPVPITRDTLRLVREMRASVDRVTDGLVRGLTAAWVTAWDDLAEVFLAAVTDLINASTDGGWPARGRVLRARRTLAALEQSGIALERLAAQVRRYVPAAARQTATIGLDGQTAIVSSQLPYGTTAPAAARHRRHQADAVDAIVRRTAEQVTAGTRRMEGDATEAMKRELVRGVVTGDNPRDAAAAMVKRVEGQFNGGLARAAVIARTEVLDAHRQAAEIGQQDHADVLAGWIWHAEVTGPSRLRTCPSCWAQHGTLHPITEPGPLDHHQGRCSRTPKTKSWADLGFDLDEPADALPDARAIFDALPREDQLQIMGPARLQLLDDGAIGWADLSSRRSTNGWRDAFHVTPVAELTTRTREEA</sequence>
<proteinExistence type="predicted"/>
<organism evidence="1 2">
    <name type="scientific">Microbispora corallina</name>
    <dbReference type="NCBI Taxonomy" id="83302"/>
    <lineage>
        <taxon>Bacteria</taxon>
        <taxon>Bacillati</taxon>
        <taxon>Actinomycetota</taxon>
        <taxon>Actinomycetes</taxon>
        <taxon>Streptosporangiales</taxon>
        <taxon>Streptosporangiaceae</taxon>
        <taxon>Microbispora</taxon>
    </lineage>
</organism>
<reference evidence="1 2" key="1">
    <citation type="submission" date="2021-01" db="EMBL/GenBank/DDBJ databases">
        <title>Whole genome shotgun sequence of Microbispora corallina NBRC 16416.</title>
        <authorList>
            <person name="Komaki H."/>
            <person name="Tamura T."/>
        </authorList>
    </citation>
    <scope>NUCLEOTIDE SEQUENCE [LARGE SCALE GENOMIC DNA]</scope>
    <source>
        <strain evidence="1 2">NBRC 16416</strain>
    </source>
</reference>
<gene>
    <name evidence="1" type="ORF">Mco01_75960</name>
</gene>
<dbReference type="RefSeq" id="WP_204061579.1">
    <property type="nucleotide sequence ID" value="NZ_BAAAGP010000030.1"/>
</dbReference>